<keyword evidence="4" id="KW-1185">Reference proteome</keyword>
<dbReference type="EMBL" id="CAJQUM010000001">
    <property type="protein sequence ID" value="CAG4883627.1"/>
    <property type="molecule type" value="Genomic_DNA"/>
</dbReference>
<dbReference type="Proteomes" id="UP000742786">
    <property type="component" value="Unassembled WGS sequence"/>
</dbReference>
<dbReference type="Pfam" id="PF02625">
    <property type="entry name" value="XdhC_CoxI"/>
    <property type="match status" value="1"/>
</dbReference>
<evidence type="ECO:0000259" key="1">
    <source>
        <dbReference type="Pfam" id="PF02625"/>
    </source>
</evidence>
<dbReference type="PANTHER" id="PTHR30388:SF4">
    <property type="entry name" value="MOLYBDENUM COFACTOR INSERTION CHAPERONE PAOD"/>
    <property type="match status" value="1"/>
</dbReference>
<gene>
    <name evidence="3" type="ORF">GTOL_11510</name>
</gene>
<evidence type="ECO:0000259" key="2">
    <source>
        <dbReference type="Pfam" id="PF13478"/>
    </source>
</evidence>
<dbReference type="InterPro" id="IPR052698">
    <property type="entry name" value="MoCofactor_Util/Proc"/>
</dbReference>
<proteinExistence type="predicted"/>
<evidence type="ECO:0000313" key="3">
    <source>
        <dbReference type="EMBL" id="CAG4883627.1"/>
    </source>
</evidence>
<feature type="domain" description="XdhC Rossmann" evidence="2">
    <location>
        <begin position="185"/>
        <end position="325"/>
    </location>
</feature>
<dbReference type="InterPro" id="IPR003777">
    <property type="entry name" value="XdhC_CoxI"/>
</dbReference>
<dbReference type="Gene3D" id="3.40.50.720">
    <property type="entry name" value="NAD(P)-binding Rossmann-like Domain"/>
    <property type="match status" value="1"/>
</dbReference>
<organism evidence="3 4">
    <name type="scientific">Georgfuchsia toluolica</name>
    <dbReference type="NCBI Taxonomy" id="424218"/>
    <lineage>
        <taxon>Bacteria</taxon>
        <taxon>Pseudomonadati</taxon>
        <taxon>Pseudomonadota</taxon>
        <taxon>Betaproteobacteria</taxon>
        <taxon>Nitrosomonadales</taxon>
        <taxon>Sterolibacteriaceae</taxon>
        <taxon>Georgfuchsia</taxon>
    </lineage>
</organism>
<dbReference type="Pfam" id="PF13478">
    <property type="entry name" value="XdhC_C"/>
    <property type="match status" value="1"/>
</dbReference>
<evidence type="ECO:0000313" key="4">
    <source>
        <dbReference type="Proteomes" id="UP000742786"/>
    </source>
</evidence>
<reference evidence="3" key="1">
    <citation type="submission" date="2021-04" db="EMBL/GenBank/DDBJ databases">
        <authorList>
            <person name="Hornung B."/>
        </authorList>
    </citation>
    <scope>NUCLEOTIDE SEQUENCE</scope>
    <source>
        <strain evidence="3">G5G6</strain>
    </source>
</reference>
<sequence>MASELDDILNHAQDWLNAGHGVALATVVRTWGSSPCPVGNHLAVNAAGDFAGSVSGGCIEGAVIQEAQAVIASGQPRLLEFGVSDDRAWEVGLACGGRVQVFVERLGASFAALMAARAAKRPVATVTRLADGAQARIEENAIAGKLDVGADLAAQVRQGIARGTSGMLGEAGTLFVRVYAPPPRVLIVGAVHITQTLAPMAVMAGYGVVVIDPRRAFASAERFPGVELSDEWPDEAMQRLMPDNQTAVVTLTHDPKLDDPALSIALRSPAFYIGSLGSSRTHAKRIERLTELGLADQIKRIHAPVGLDLGGRYPSEIAVSILAQIIRVRYKGAAQ</sequence>
<dbReference type="AlphaFoldDB" id="A0A916J2Y7"/>
<dbReference type="PANTHER" id="PTHR30388">
    <property type="entry name" value="ALDEHYDE OXIDOREDUCTASE MOLYBDENUM COFACTOR ASSEMBLY PROTEIN"/>
    <property type="match status" value="1"/>
</dbReference>
<feature type="domain" description="XdhC- CoxI" evidence="1">
    <location>
        <begin position="15"/>
        <end position="82"/>
    </location>
</feature>
<name>A0A916J2Y7_9PROT</name>
<accession>A0A916J2Y7</accession>
<dbReference type="InterPro" id="IPR027051">
    <property type="entry name" value="XdhC_Rossmann_dom"/>
</dbReference>
<comment type="caution">
    <text evidence="3">The sequence shown here is derived from an EMBL/GenBank/DDBJ whole genome shotgun (WGS) entry which is preliminary data.</text>
</comment>
<protein>
    <submittedName>
        <fullName evidence="3">Carbon monoxide dehydrogenase F protein</fullName>
    </submittedName>
</protein>